<comment type="catalytic activity">
    <reaction evidence="7">
        <text>a 2'-deoxycytidine in DNA + S-adenosyl-L-methionine = a 5-methyl-2'-deoxycytidine in DNA + S-adenosyl-L-homocysteine + H(+)</text>
        <dbReference type="Rhea" id="RHEA:13681"/>
        <dbReference type="Rhea" id="RHEA-COMP:11369"/>
        <dbReference type="Rhea" id="RHEA-COMP:11370"/>
        <dbReference type="ChEBI" id="CHEBI:15378"/>
        <dbReference type="ChEBI" id="CHEBI:57856"/>
        <dbReference type="ChEBI" id="CHEBI:59789"/>
        <dbReference type="ChEBI" id="CHEBI:85452"/>
        <dbReference type="ChEBI" id="CHEBI:85454"/>
        <dbReference type="EC" id="2.1.1.37"/>
    </reaction>
</comment>
<dbReference type="Gene3D" id="3.90.120.10">
    <property type="entry name" value="DNA Methylase, subunit A, domain 2"/>
    <property type="match status" value="1"/>
</dbReference>
<dbReference type="PROSITE" id="PS51679">
    <property type="entry name" value="SAM_MT_C5"/>
    <property type="match status" value="1"/>
</dbReference>
<name>D4XV26_9BACT</name>
<comment type="caution">
    <text evidence="8">The sequence shown here is derived from an EMBL/GenBank/DDBJ whole genome shotgun (WGS) entry which is preliminary data.</text>
</comment>
<dbReference type="PROSITE" id="PS00094">
    <property type="entry name" value="C5_MTASE_1"/>
    <property type="match status" value="1"/>
</dbReference>
<dbReference type="NCBIfam" id="TIGR00675">
    <property type="entry name" value="dcm"/>
    <property type="match status" value="1"/>
</dbReference>
<dbReference type="OrthoDB" id="9813719at2"/>
<keyword evidence="3 5" id="KW-0949">S-adenosyl-L-methionine</keyword>
<gene>
    <name evidence="8" type="primary">dcm</name>
    <name evidence="8" type="ORF">MALL_0186</name>
</gene>
<dbReference type="Pfam" id="PF00145">
    <property type="entry name" value="DNA_methylase"/>
    <property type="match status" value="1"/>
</dbReference>
<evidence type="ECO:0000313" key="8">
    <source>
        <dbReference type="EMBL" id="EFF41842.1"/>
    </source>
</evidence>
<dbReference type="SUPFAM" id="SSF53335">
    <property type="entry name" value="S-adenosyl-L-methionine-dependent methyltransferases"/>
    <property type="match status" value="1"/>
</dbReference>
<evidence type="ECO:0000313" key="9">
    <source>
        <dbReference type="Proteomes" id="UP000004757"/>
    </source>
</evidence>
<keyword evidence="1 5" id="KW-0489">Methyltransferase</keyword>
<evidence type="ECO:0000256" key="3">
    <source>
        <dbReference type="ARBA" id="ARBA00022691"/>
    </source>
</evidence>
<dbReference type="RefSeq" id="WP_005683119.1">
    <property type="nucleotide sequence ID" value="NZ_ADNC01000002.1"/>
</dbReference>
<dbReference type="InterPro" id="IPR050750">
    <property type="entry name" value="C5-MTase"/>
</dbReference>
<dbReference type="PANTHER" id="PTHR46098">
    <property type="entry name" value="TRNA (CYTOSINE(38)-C(5))-METHYLTRANSFERASE"/>
    <property type="match status" value="1"/>
</dbReference>
<dbReference type="PANTHER" id="PTHR46098:SF1">
    <property type="entry name" value="TRNA (CYTOSINE(38)-C(5))-METHYLTRANSFERASE"/>
    <property type="match status" value="1"/>
</dbReference>
<sequence>MNVSKNVYKNNKIKFIDLFAGLGGIRIGFEQALKDKKIKSECVFTSEIKKHAIKAYKNNFKDSNINGDISKIDLEKIPYFDYLLAGFPCQPFSSAGKMLGFLDTRGTLFFEIEKILKNKKPLGFILENVEGLISHNKGQTLRTILNSLSNLGYKVTYSVLNSADFGLAQNRKRVYIIGTKDKTVHLNNFVKKQSNVKDIQEDNLETIKSIFSKQLLKKYKTKDIYGKSITDKRGGINNIHSWDLELKGTISNEQKELLNLLLKNRRKKYFAQEINIDWMDGMPLNIDQIRTFFDHKNLQKLLDDLVQKKYLVFEYPKKLVNNKRKFDVLKQKGYNIVTGKLSFEFSKILDPNSISPTLVATDIDRIGIIDNEGIRKLSIREGLRLFGFPEDYDLSFLKRSEALDLLGNTVCIPVIKEIALKLLNTKKI</sequence>
<comment type="similarity">
    <text evidence="5 6">Belongs to the class I-like SAM-binding methyltransferase superfamily. C5-methyltransferase family.</text>
</comment>
<keyword evidence="2 5" id="KW-0808">Transferase</keyword>
<dbReference type="InterPro" id="IPR029063">
    <property type="entry name" value="SAM-dependent_MTases_sf"/>
</dbReference>
<protein>
    <recommendedName>
        <fullName evidence="7">Cytosine-specific methyltransferase</fullName>
        <ecNumber evidence="7">2.1.1.37</ecNumber>
    </recommendedName>
</protein>
<dbReference type="Proteomes" id="UP000004757">
    <property type="component" value="Unassembled WGS sequence"/>
</dbReference>
<dbReference type="eggNOG" id="COG0270">
    <property type="taxonomic scope" value="Bacteria"/>
</dbReference>
<evidence type="ECO:0000256" key="5">
    <source>
        <dbReference type="PROSITE-ProRule" id="PRU01016"/>
    </source>
</evidence>
<evidence type="ECO:0000256" key="4">
    <source>
        <dbReference type="ARBA" id="ARBA00022747"/>
    </source>
</evidence>
<dbReference type="GO" id="GO:0032259">
    <property type="term" value="P:methylation"/>
    <property type="evidence" value="ECO:0007669"/>
    <property type="project" value="UniProtKB-KW"/>
</dbReference>
<dbReference type="REBASE" id="42918">
    <property type="entry name" value="M.Mal21ORF186P"/>
</dbReference>
<dbReference type="STRING" id="747682.MALL_0186"/>
<evidence type="ECO:0000256" key="1">
    <source>
        <dbReference type="ARBA" id="ARBA00022603"/>
    </source>
</evidence>
<reference evidence="8 9" key="1">
    <citation type="submission" date="2010-03" db="EMBL/GenBank/DDBJ databases">
        <authorList>
            <person name="Glass J.I."/>
            <person name="Benders G.A."/>
            <person name="Durkin A.S."/>
            <person name="Farmerie W.G."/>
            <person name="Hlavinka K."/>
            <person name="Hostetler J."/>
            <person name="Jackson J."/>
            <person name="May M.A."/>
            <person name="Miller R.H."/>
            <person name="Paralanov V."/>
            <person name="Radune D."/>
            <person name="Szczypinski B."/>
            <person name="Brown D.R."/>
        </authorList>
    </citation>
    <scope>NUCLEOTIDE SEQUENCE [LARGE SCALE GENOMIC DNA]</scope>
    <source>
        <strain evidence="8 9">A21JP2</strain>
    </source>
</reference>
<dbReference type="EMBL" id="ADNC01000002">
    <property type="protein sequence ID" value="EFF41842.1"/>
    <property type="molecule type" value="Genomic_DNA"/>
</dbReference>
<keyword evidence="9" id="KW-1185">Reference proteome</keyword>
<keyword evidence="4" id="KW-0680">Restriction system</keyword>
<dbReference type="InterPro" id="IPR001525">
    <property type="entry name" value="C5_MeTfrase"/>
</dbReference>
<dbReference type="InterPro" id="IPR018117">
    <property type="entry name" value="C5_DNA_meth_AS"/>
</dbReference>
<dbReference type="GO" id="GO:0003886">
    <property type="term" value="F:DNA (cytosine-5-)-methyltransferase activity"/>
    <property type="evidence" value="ECO:0007669"/>
    <property type="project" value="UniProtKB-EC"/>
</dbReference>
<organism evidence="8 9">
    <name type="scientific">Mycoplasmopsis alligatoris A21JP2</name>
    <dbReference type="NCBI Taxonomy" id="747682"/>
    <lineage>
        <taxon>Bacteria</taxon>
        <taxon>Bacillati</taxon>
        <taxon>Mycoplasmatota</taxon>
        <taxon>Mycoplasmoidales</taxon>
        <taxon>Metamycoplasmataceae</taxon>
        <taxon>Mycoplasmopsis</taxon>
    </lineage>
</organism>
<dbReference type="CDD" id="cd00315">
    <property type="entry name" value="Cyt_C5_DNA_methylase"/>
    <property type="match status" value="1"/>
</dbReference>
<dbReference type="PRINTS" id="PR00105">
    <property type="entry name" value="C5METTRFRASE"/>
</dbReference>
<dbReference type="AlphaFoldDB" id="D4XV26"/>
<evidence type="ECO:0000256" key="7">
    <source>
        <dbReference type="RuleBase" id="RU000417"/>
    </source>
</evidence>
<feature type="active site" evidence="5">
    <location>
        <position position="89"/>
    </location>
</feature>
<evidence type="ECO:0000256" key="2">
    <source>
        <dbReference type="ARBA" id="ARBA00022679"/>
    </source>
</evidence>
<evidence type="ECO:0000256" key="6">
    <source>
        <dbReference type="RuleBase" id="RU000416"/>
    </source>
</evidence>
<dbReference type="Gene3D" id="3.40.50.150">
    <property type="entry name" value="Vaccinia Virus protein VP39"/>
    <property type="match status" value="1"/>
</dbReference>
<accession>D4XV26</accession>
<proteinExistence type="inferred from homology"/>
<dbReference type="GO" id="GO:0009307">
    <property type="term" value="P:DNA restriction-modification system"/>
    <property type="evidence" value="ECO:0007669"/>
    <property type="project" value="UniProtKB-KW"/>
</dbReference>
<dbReference type="EC" id="2.1.1.37" evidence="7"/>